<dbReference type="InterPro" id="IPR010473">
    <property type="entry name" value="GTPase-bd"/>
</dbReference>
<feature type="region of interest" description="Disordered" evidence="2">
    <location>
        <begin position="383"/>
        <end position="405"/>
    </location>
</feature>
<dbReference type="SMART" id="SM00498">
    <property type="entry name" value="FH2"/>
    <property type="match status" value="1"/>
</dbReference>
<dbReference type="EMBL" id="KN822081">
    <property type="protein sequence ID" value="KIM58759.1"/>
    <property type="molecule type" value="Genomic_DNA"/>
</dbReference>
<dbReference type="InterPro" id="IPR014768">
    <property type="entry name" value="GBD/FH3_dom"/>
</dbReference>
<dbReference type="InterPro" id="IPR016024">
    <property type="entry name" value="ARM-type_fold"/>
</dbReference>
<dbReference type="GO" id="GO:0031267">
    <property type="term" value="F:small GTPase binding"/>
    <property type="evidence" value="ECO:0007669"/>
    <property type="project" value="InterPro"/>
</dbReference>
<gene>
    <name evidence="5" type="ORF">SCLCIDRAFT_1189062</name>
</gene>
<dbReference type="InterPro" id="IPR051425">
    <property type="entry name" value="Formin_Homology"/>
</dbReference>
<keyword evidence="1" id="KW-0175">Coiled coil</keyword>
<dbReference type="InterPro" id="IPR011989">
    <property type="entry name" value="ARM-like"/>
</dbReference>
<dbReference type="PANTHER" id="PTHR45725">
    <property type="entry name" value="FORMIN HOMOLOGY 2 FAMILY MEMBER"/>
    <property type="match status" value="1"/>
</dbReference>
<keyword evidence="6" id="KW-1185">Reference proteome</keyword>
<evidence type="ECO:0000259" key="4">
    <source>
        <dbReference type="PROSITE" id="PS51444"/>
    </source>
</evidence>
<dbReference type="Proteomes" id="UP000053989">
    <property type="component" value="Unassembled WGS sequence"/>
</dbReference>
<dbReference type="InParanoid" id="A0A0C3DRB5"/>
<feature type="domain" description="FH2" evidence="4">
    <location>
        <begin position="1175"/>
        <end position="1571"/>
    </location>
</feature>
<dbReference type="STRING" id="1036808.A0A0C3DRB5"/>
<feature type="compositionally biased region" description="Basic and acidic residues" evidence="2">
    <location>
        <begin position="1593"/>
        <end position="1604"/>
    </location>
</feature>
<dbReference type="SMART" id="SM01140">
    <property type="entry name" value="Drf_GBD"/>
    <property type="match status" value="1"/>
</dbReference>
<feature type="compositionally biased region" description="Basic and acidic residues" evidence="2">
    <location>
        <begin position="880"/>
        <end position="893"/>
    </location>
</feature>
<feature type="coiled-coil region" evidence="1">
    <location>
        <begin position="916"/>
        <end position="978"/>
    </location>
</feature>
<dbReference type="PROSITE" id="PS51232">
    <property type="entry name" value="GBD_FH3"/>
    <property type="match status" value="1"/>
</dbReference>
<feature type="compositionally biased region" description="Polar residues" evidence="2">
    <location>
        <begin position="383"/>
        <end position="399"/>
    </location>
</feature>
<feature type="domain" description="GBD/FH3" evidence="3">
    <location>
        <begin position="429"/>
        <end position="824"/>
    </location>
</feature>
<feature type="region of interest" description="Disordered" evidence="2">
    <location>
        <begin position="426"/>
        <end position="463"/>
    </location>
</feature>
<dbReference type="SUPFAM" id="SSF101447">
    <property type="entry name" value="Formin homology 2 domain (FH2 domain)"/>
    <property type="match status" value="1"/>
</dbReference>
<evidence type="ECO:0008006" key="7">
    <source>
        <dbReference type="Google" id="ProtNLM"/>
    </source>
</evidence>
<dbReference type="PROSITE" id="PS51444">
    <property type="entry name" value="FH2"/>
    <property type="match status" value="1"/>
</dbReference>
<dbReference type="SMART" id="SM01139">
    <property type="entry name" value="Drf_FH3"/>
    <property type="match status" value="1"/>
</dbReference>
<feature type="compositionally biased region" description="Pro residues" evidence="2">
    <location>
        <begin position="1106"/>
        <end position="1118"/>
    </location>
</feature>
<protein>
    <recommendedName>
        <fullName evidence="7">FH2 domain-containing protein</fullName>
    </recommendedName>
</protein>
<dbReference type="GO" id="GO:0003779">
    <property type="term" value="F:actin binding"/>
    <property type="evidence" value="ECO:0007669"/>
    <property type="project" value="InterPro"/>
</dbReference>
<name>A0A0C3DRB5_9AGAM</name>
<evidence type="ECO:0000256" key="2">
    <source>
        <dbReference type="SAM" id="MobiDB-lite"/>
    </source>
</evidence>
<dbReference type="InterPro" id="IPR010472">
    <property type="entry name" value="FH3_dom"/>
</dbReference>
<evidence type="ECO:0000313" key="6">
    <source>
        <dbReference type="Proteomes" id="UP000053989"/>
    </source>
</evidence>
<dbReference type="SUPFAM" id="SSF48371">
    <property type="entry name" value="ARM repeat"/>
    <property type="match status" value="1"/>
</dbReference>
<dbReference type="Gene3D" id="1.25.10.10">
    <property type="entry name" value="Leucine-rich Repeat Variant"/>
    <property type="match status" value="1"/>
</dbReference>
<feature type="compositionally biased region" description="Low complexity" evidence="2">
    <location>
        <begin position="265"/>
        <end position="275"/>
    </location>
</feature>
<dbReference type="InterPro" id="IPR015425">
    <property type="entry name" value="FH2_Formin"/>
</dbReference>
<dbReference type="InterPro" id="IPR042201">
    <property type="entry name" value="FH2_Formin_sf"/>
</dbReference>
<feature type="region of interest" description="Disordered" evidence="2">
    <location>
        <begin position="1064"/>
        <end position="1185"/>
    </location>
</feature>
<dbReference type="HOGENOM" id="CLU_000873_0_0_1"/>
<feature type="compositionally biased region" description="Polar residues" evidence="2">
    <location>
        <begin position="1574"/>
        <end position="1584"/>
    </location>
</feature>
<dbReference type="PANTHER" id="PTHR45725:SF1">
    <property type="entry name" value="DISHEVELLED ASSOCIATED ACTIVATOR OF MORPHOGENESIS, ISOFORM D"/>
    <property type="match status" value="1"/>
</dbReference>
<feature type="compositionally biased region" description="Polar residues" evidence="2">
    <location>
        <begin position="445"/>
        <end position="463"/>
    </location>
</feature>
<dbReference type="OrthoDB" id="1668162at2759"/>
<feature type="region of interest" description="Disordered" evidence="2">
    <location>
        <begin position="231"/>
        <end position="275"/>
    </location>
</feature>
<dbReference type="Gene3D" id="1.20.58.2220">
    <property type="entry name" value="Formin, FH2 domain"/>
    <property type="match status" value="1"/>
</dbReference>
<reference evidence="5 6" key="1">
    <citation type="submission" date="2014-04" db="EMBL/GenBank/DDBJ databases">
        <authorList>
            <consortium name="DOE Joint Genome Institute"/>
            <person name="Kuo A."/>
            <person name="Kohler A."/>
            <person name="Nagy L.G."/>
            <person name="Floudas D."/>
            <person name="Copeland A."/>
            <person name="Barry K.W."/>
            <person name="Cichocki N."/>
            <person name="Veneault-Fourrey C."/>
            <person name="LaButti K."/>
            <person name="Lindquist E.A."/>
            <person name="Lipzen A."/>
            <person name="Lundell T."/>
            <person name="Morin E."/>
            <person name="Murat C."/>
            <person name="Sun H."/>
            <person name="Tunlid A."/>
            <person name="Henrissat B."/>
            <person name="Grigoriev I.V."/>
            <person name="Hibbett D.S."/>
            <person name="Martin F."/>
            <person name="Nordberg H.P."/>
            <person name="Cantor M.N."/>
            <person name="Hua S.X."/>
        </authorList>
    </citation>
    <scope>NUCLEOTIDE SEQUENCE [LARGE SCALE GENOMIC DNA]</scope>
    <source>
        <strain evidence="5 6">Foug A</strain>
    </source>
</reference>
<evidence type="ECO:0000313" key="5">
    <source>
        <dbReference type="EMBL" id="KIM58759.1"/>
    </source>
</evidence>
<proteinExistence type="predicted"/>
<evidence type="ECO:0000259" key="3">
    <source>
        <dbReference type="PROSITE" id="PS51232"/>
    </source>
</evidence>
<dbReference type="Pfam" id="PF06371">
    <property type="entry name" value="Drf_GBD"/>
    <property type="match status" value="1"/>
</dbReference>
<organism evidence="5 6">
    <name type="scientific">Scleroderma citrinum Foug A</name>
    <dbReference type="NCBI Taxonomy" id="1036808"/>
    <lineage>
        <taxon>Eukaryota</taxon>
        <taxon>Fungi</taxon>
        <taxon>Dikarya</taxon>
        <taxon>Basidiomycota</taxon>
        <taxon>Agaricomycotina</taxon>
        <taxon>Agaricomycetes</taxon>
        <taxon>Agaricomycetidae</taxon>
        <taxon>Boletales</taxon>
        <taxon>Sclerodermatineae</taxon>
        <taxon>Sclerodermataceae</taxon>
        <taxon>Scleroderma</taxon>
    </lineage>
</organism>
<feature type="region of interest" description="Disordered" evidence="2">
    <location>
        <begin position="1567"/>
        <end position="1604"/>
    </location>
</feature>
<evidence type="ECO:0000256" key="1">
    <source>
        <dbReference type="SAM" id="Coils"/>
    </source>
</evidence>
<feature type="compositionally biased region" description="Polar residues" evidence="2">
    <location>
        <begin position="1125"/>
        <end position="1134"/>
    </location>
</feature>
<feature type="compositionally biased region" description="Pro residues" evidence="2">
    <location>
        <begin position="1135"/>
        <end position="1168"/>
    </location>
</feature>
<dbReference type="Pfam" id="PF06367">
    <property type="entry name" value="Drf_FH3"/>
    <property type="match status" value="1"/>
</dbReference>
<feature type="region of interest" description="Disordered" evidence="2">
    <location>
        <begin position="871"/>
        <end position="910"/>
    </location>
</feature>
<dbReference type="Pfam" id="PF02181">
    <property type="entry name" value="FH2"/>
    <property type="match status" value="1"/>
</dbReference>
<sequence length="1639" mass="180888">MADDAMVVPVLLLDGSTEYPAISPSATAQNLVDILTRLESVKETIPSDVPSSAWALQRVRKEKAGRRWDSAELDALDNGIISSTTTIKTFLKDTDPKLPVYEEKPALRLVSLHFPLSLSLAFLRVPEVHDGFQWTVFFGMHTTVGDVINNVVEELGLVRRVPTSKQAETVEYALEQSIGNSNVKVTPLAPFARMVEVLQKKLATFPGEAPVYHFCIPELWFLRPKPRPPSMQSLSGASGSVKMEASTEIEDGNTAKQKKSIAETPSSRPVSSEWRSSIAQNRLTNFFPSWAQPAPATTSTVIASANRRSISEPLLMEQNTGGNFPMSPGVIDDADEGWNDIEAEELERCLDQLGLTNDARANVYQQSSEKKRQLIQEVQRTRILSSEKASTPGSTTSIPSRLPRLLPQFSGDSGIFRRLSTFSTWGSTSSPLPQPTGDGKGFSSGFESDTSPEPSASGQSQTTGGVFSSLWAILGGEPMTGTDNDASARAYVDGLRKARSLDAKLVNYLISLRVHLSTAKLEWIESFLAEQGMAAITDLLSSLTGKPGKRRVLTDGESSVLLELIRCLRVLLNTRPGFNSALITPVVTSHLVYFIFHGAPLRSRILAAELLAALCVLSLDEGHPSVLASFSEYRLTHNEVFRFQSLVDALKVPNSQLMEQSATILTEDDGIWEGRIAFMALINAITNRPNSLDERIVLRDEFTRRGLNEVIVGLRYSSPPEGLLTQLNIYVEEKFEDEEEFRERTRRGVQADRGHSSEELEPAFLLKSVLESAKVLESTKIVENLLRRLDQLMKENVNPPFKRDALSILDDLVGYLVAMKDTGDAWLTFVDNVTTSIQKVTGVDARTRYAKDIQVLRDRVDSLLRQVRNYELPTSSYPHTRGERQQPKSEDTSVSRVTAQPLSKLASPSKASNEKIAGIIQRLSQKEKEVGQLQAEIERLKRQTIRPDYAQKDHNVRTERDKTKISSLSEEVEKLKAKIGQFDGTLFDKEKEIVDLKCALKSVYSSFCPEGDEGLSGLNAQAIADRTVEKFNKQAGEIATLQVRVAELLKALVEKSTKLSELQFKVNNSPPSPPADSRNVTLSKSRKAELIQVRKNSEDASQSSPSSPPPPPPPPPPSLAEALENDTSIASQSFPPVPPPVGSVCPPPPPPPPLPPGIPPPPPLPPARGPGGKSQPKPNLNGPRLKPFFWNKLDGNVISSTVWAEPRPGFQLNTDDLVATFGVDITPTPSQLMNPSRKKNVTTVLDISRANNIAIMLSRFKNNYSTIRCALLDLDSSRLSIDDLRAISKHLPTSEEIARIRDFGDVTKLAKSDQYFSEIITIPRLAQRLECMIFRLRFELDVSEIRPDLKTIRDACKELRSSARFKTALQAILTIGNALNQSTFRGGAHGFRLEALLKMKDTKTVKSGADCPTLLHYISRVFIRADPKLTLFMEELPSVEAAARVSFQAVIQSVQSVVTLHAKGQEEVRIIKRLPDPPSNDQFVRVMEPFLGQISERVDALKQLAQTVENDLRSLYAYFGESFDTPESPKPEDFFGMICSFSLSLQKAAVEVHNSASKQALTPAVLQEKEMRSEPSTAGGQNASELLPPLSNSEEKRATLGRGEVDETIRMLKEGTFRNHARNGPLDANKIFVDGRTDV</sequence>
<dbReference type="GO" id="GO:0030036">
    <property type="term" value="P:actin cytoskeleton organization"/>
    <property type="evidence" value="ECO:0007669"/>
    <property type="project" value="InterPro"/>
</dbReference>
<accession>A0A0C3DRB5</accession>
<reference evidence="6" key="2">
    <citation type="submission" date="2015-01" db="EMBL/GenBank/DDBJ databases">
        <title>Evolutionary Origins and Diversification of the Mycorrhizal Mutualists.</title>
        <authorList>
            <consortium name="DOE Joint Genome Institute"/>
            <consortium name="Mycorrhizal Genomics Consortium"/>
            <person name="Kohler A."/>
            <person name="Kuo A."/>
            <person name="Nagy L.G."/>
            <person name="Floudas D."/>
            <person name="Copeland A."/>
            <person name="Barry K.W."/>
            <person name="Cichocki N."/>
            <person name="Veneault-Fourrey C."/>
            <person name="LaButti K."/>
            <person name="Lindquist E.A."/>
            <person name="Lipzen A."/>
            <person name="Lundell T."/>
            <person name="Morin E."/>
            <person name="Murat C."/>
            <person name="Riley R."/>
            <person name="Ohm R."/>
            <person name="Sun H."/>
            <person name="Tunlid A."/>
            <person name="Henrissat B."/>
            <person name="Grigoriev I.V."/>
            <person name="Hibbett D.S."/>
            <person name="Martin F."/>
        </authorList>
    </citation>
    <scope>NUCLEOTIDE SEQUENCE [LARGE SCALE GENOMIC DNA]</scope>
    <source>
        <strain evidence="6">Foug A</strain>
    </source>
</reference>